<evidence type="ECO:0000256" key="9">
    <source>
        <dbReference type="ARBA" id="ARBA00023136"/>
    </source>
</evidence>
<feature type="region of interest" description="Disordered" evidence="13">
    <location>
        <begin position="38"/>
        <end position="87"/>
    </location>
</feature>
<protein>
    <submittedName>
        <fullName evidence="17">TonB-dependent Receptor Plug Domain</fullName>
    </submittedName>
</protein>
<evidence type="ECO:0000256" key="6">
    <source>
        <dbReference type="ARBA" id="ARBA00023004"/>
    </source>
</evidence>
<evidence type="ECO:0000256" key="7">
    <source>
        <dbReference type="ARBA" id="ARBA00023065"/>
    </source>
</evidence>
<evidence type="ECO:0000256" key="3">
    <source>
        <dbReference type="ARBA" id="ARBA00022452"/>
    </source>
</evidence>
<keyword evidence="9 11" id="KW-0472">Membrane</keyword>
<dbReference type="PROSITE" id="PS52016">
    <property type="entry name" value="TONB_DEPENDENT_REC_3"/>
    <property type="match status" value="1"/>
</dbReference>
<keyword evidence="2 11" id="KW-0813">Transport</keyword>
<keyword evidence="14" id="KW-0732">Signal</keyword>
<dbReference type="Proteomes" id="UP000199477">
    <property type="component" value="Unassembled WGS sequence"/>
</dbReference>
<name>A0A1I2DYW2_9GAMM</name>
<feature type="chain" id="PRO_5011520969" evidence="14">
    <location>
        <begin position="34"/>
        <end position="1046"/>
    </location>
</feature>
<dbReference type="PANTHER" id="PTHR32552">
    <property type="entry name" value="FERRICHROME IRON RECEPTOR-RELATED"/>
    <property type="match status" value="1"/>
</dbReference>
<comment type="similarity">
    <text evidence="11 12">Belongs to the TonB-dependent receptor family.</text>
</comment>
<dbReference type="InterPro" id="IPR036942">
    <property type="entry name" value="Beta-barrel_TonB_sf"/>
</dbReference>
<evidence type="ECO:0000256" key="14">
    <source>
        <dbReference type="SAM" id="SignalP"/>
    </source>
</evidence>
<keyword evidence="7" id="KW-0406">Ion transport</keyword>
<organism evidence="17 18">
    <name type="scientific">Dyella marensis</name>
    <dbReference type="NCBI Taxonomy" id="500610"/>
    <lineage>
        <taxon>Bacteria</taxon>
        <taxon>Pseudomonadati</taxon>
        <taxon>Pseudomonadota</taxon>
        <taxon>Gammaproteobacteria</taxon>
        <taxon>Lysobacterales</taxon>
        <taxon>Rhodanobacteraceae</taxon>
        <taxon>Dyella</taxon>
    </lineage>
</organism>
<dbReference type="InterPro" id="IPR012910">
    <property type="entry name" value="Plug_dom"/>
</dbReference>
<evidence type="ECO:0000256" key="5">
    <source>
        <dbReference type="ARBA" id="ARBA00022692"/>
    </source>
</evidence>
<dbReference type="RefSeq" id="WP_197022818.1">
    <property type="nucleotide sequence ID" value="NZ_FONH01000004.1"/>
</dbReference>
<keyword evidence="6" id="KW-0408">Iron</keyword>
<dbReference type="GO" id="GO:0006826">
    <property type="term" value="P:iron ion transport"/>
    <property type="evidence" value="ECO:0007669"/>
    <property type="project" value="UniProtKB-KW"/>
</dbReference>
<keyword evidence="8 12" id="KW-0798">TonB box</keyword>
<evidence type="ECO:0000313" key="18">
    <source>
        <dbReference type="Proteomes" id="UP000199477"/>
    </source>
</evidence>
<feature type="domain" description="TonB-dependent receptor-like beta-barrel" evidence="15">
    <location>
        <begin position="923"/>
        <end position="1007"/>
    </location>
</feature>
<keyword evidence="10 11" id="KW-0998">Cell outer membrane</keyword>
<evidence type="ECO:0000259" key="16">
    <source>
        <dbReference type="Pfam" id="PF07715"/>
    </source>
</evidence>
<proteinExistence type="inferred from homology"/>
<comment type="subcellular location">
    <subcellularLocation>
        <location evidence="1 11">Cell outer membrane</location>
        <topology evidence="1 11">Multi-pass membrane protein</topology>
    </subcellularLocation>
</comment>
<evidence type="ECO:0000259" key="15">
    <source>
        <dbReference type="Pfam" id="PF00593"/>
    </source>
</evidence>
<dbReference type="GO" id="GO:0009279">
    <property type="term" value="C:cell outer membrane"/>
    <property type="evidence" value="ECO:0007669"/>
    <property type="project" value="UniProtKB-SubCell"/>
</dbReference>
<keyword evidence="17" id="KW-0675">Receptor</keyword>
<feature type="domain" description="TonB-dependent receptor plug" evidence="16">
    <location>
        <begin position="110"/>
        <end position="217"/>
    </location>
</feature>
<evidence type="ECO:0000256" key="1">
    <source>
        <dbReference type="ARBA" id="ARBA00004571"/>
    </source>
</evidence>
<evidence type="ECO:0000313" key="17">
    <source>
        <dbReference type="EMBL" id="SFE85150.1"/>
    </source>
</evidence>
<evidence type="ECO:0000256" key="8">
    <source>
        <dbReference type="ARBA" id="ARBA00023077"/>
    </source>
</evidence>
<dbReference type="AlphaFoldDB" id="A0A1I2DYW2"/>
<feature type="signal peptide" evidence="14">
    <location>
        <begin position="1"/>
        <end position="33"/>
    </location>
</feature>
<dbReference type="PANTHER" id="PTHR32552:SF81">
    <property type="entry name" value="TONB-DEPENDENT OUTER MEMBRANE RECEPTOR"/>
    <property type="match status" value="1"/>
</dbReference>
<feature type="compositionally biased region" description="Low complexity" evidence="13">
    <location>
        <begin position="45"/>
        <end position="74"/>
    </location>
</feature>
<feature type="domain" description="TonB-dependent receptor-like beta-barrel" evidence="15">
    <location>
        <begin position="461"/>
        <end position="827"/>
    </location>
</feature>
<evidence type="ECO:0000256" key="10">
    <source>
        <dbReference type="ARBA" id="ARBA00023237"/>
    </source>
</evidence>
<dbReference type="Pfam" id="PF07715">
    <property type="entry name" value="Plug"/>
    <property type="match status" value="1"/>
</dbReference>
<sequence length="1046" mass="114929">MQHQRYRPQTSVKPCALMLAILSCLAIQARAHAAERGRDTAVSNDATPAPAAGKTAAPASDDAADPQAQASGQAVPEKKARAGAAGKAEADKVVQLGAVTVTAQKREERPQDVPIALSVFDAQSLDDHKIEGGAELLRATPNVTFSKSNFASYNFSIRGVGTKALSVTTDPGVAVSFNSTPLIRNRLFEQEYFDVNRIEVLRGPQGTLYGRNATGGVVNMLPNLPSLDGFDSWFKAETGNFDSRRFSGMVNVPIGSTLAYRLAGAWTKRSGYDNNTVTNKDVNGRDLWGGRMGLLWKPSDKFSANLIWEHFNENDDRSRTGKQLCHNDPGPTEIGDTAVPEFNQPQFSQGCQPGSLYGKGAFGVPNGASLSQLLFARTSLPLGITPDFLEMPSLVKPGDPFAGVQQSTNLRTIATTYDPRFKAKNDVVQINLEFKPSEDLKLVSQTAYSRDFYYSTQDYGRFQSNPIFNDSNGLINPFPDPVTGAFGLPAYPITPGGVYTDPQLGPSTGYLAVDLVRSHSKQWSQEFRLQSAFDGRFNFSVGANYLDYKINEDYFVFNNVFTATAQEFFNQGYFGRTPINCTPNYVDEFNNSCVYIDPNPIGKINGQGHNYFRSQNIGETRSKALFGEIYYQLSDTVKLTAGLRYTDDQKISTPVPSQLLLMPGFAGGGYVNYGYPHLPNIDQRWRKPTGRLVLDWKPKLSFTDETLVYGSLSRGYKAGGTNSPGIGADPKNLYFNPGPSTFKPEYVNAFEVGTKNMMAGGKFMLNASAFYYDYKDYQVSQIVDRATLNENFDAKMFGFELETAWQATRALRFDGNIGYLHTRIADGARSIDVLNRTQGNPDYVVIKPWLQQASNCVAPKASVEKLLQWAQTSGYILAFNDLASFCGGPFPTSNFVAPDGSIQLASGDFYNPNTQAPNGGRGFYADLGGKQLPNSPHWTGNVGTQYTFFTASGDFTLRGDYYRQSSSYARIYNTVSDKLRGWGNANLSLTWQAAKSDLTVQLYVKNLFNDTPITDAFVNSDDSGLTTNVFTLDPRIYGISVRMGFN</sequence>
<reference evidence="18" key="1">
    <citation type="submission" date="2016-10" db="EMBL/GenBank/DDBJ databases">
        <authorList>
            <person name="Varghese N."/>
            <person name="Submissions S."/>
        </authorList>
    </citation>
    <scope>NUCLEOTIDE SEQUENCE [LARGE SCALE GENOMIC DNA]</scope>
    <source>
        <strain evidence="18">UNC178MFTsu3.1</strain>
    </source>
</reference>
<keyword evidence="5 11" id="KW-0812">Transmembrane</keyword>
<keyword evidence="4" id="KW-0410">Iron transport</keyword>
<gene>
    <name evidence="17" type="ORF">SAMN02799615_01852</name>
</gene>
<dbReference type="InterPro" id="IPR039426">
    <property type="entry name" value="TonB-dep_rcpt-like"/>
</dbReference>
<keyword evidence="3 11" id="KW-1134">Transmembrane beta strand</keyword>
<dbReference type="EMBL" id="FONH01000004">
    <property type="protein sequence ID" value="SFE85150.1"/>
    <property type="molecule type" value="Genomic_DNA"/>
</dbReference>
<dbReference type="InterPro" id="IPR000531">
    <property type="entry name" value="Beta-barrel_TonB"/>
</dbReference>
<dbReference type="SUPFAM" id="SSF56935">
    <property type="entry name" value="Porins"/>
    <property type="match status" value="1"/>
</dbReference>
<evidence type="ECO:0000256" key="11">
    <source>
        <dbReference type="PROSITE-ProRule" id="PRU01360"/>
    </source>
</evidence>
<keyword evidence="18" id="KW-1185">Reference proteome</keyword>
<dbReference type="Gene3D" id="2.40.170.20">
    <property type="entry name" value="TonB-dependent receptor, beta-barrel domain"/>
    <property type="match status" value="3"/>
</dbReference>
<dbReference type="STRING" id="500610.SAMN02799615_01852"/>
<dbReference type="PROSITE" id="PS51257">
    <property type="entry name" value="PROKAR_LIPOPROTEIN"/>
    <property type="match status" value="1"/>
</dbReference>
<evidence type="ECO:0000256" key="4">
    <source>
        <dbReference type="ARBA" id="ARBA00022496"/>
    </source>
</evidence>
<evidence type="ECO:0000256" key="13">
    <source>
        <dbReference type="SAM" id="MobiDB-lite"/>
    </source>
</evidence>
<evidence type="ECO:0000256" key="12">
    <source>
        <dbReference type="RuleBase" id="RU003357"/>
    </source>
</evidence>
<dbReference type="Pfam" id="PF00593">
    <property type="entry name" value="TonB_dep_Rec_b-barrel"/>
    <property type="match status" value="2"/>
</dbReference>
<accession>A0A1I2DYW2</accession>
<evidence type="ECO:0000256" key="2">
    <source>
        <dbReference type="ARBA" id="ARBA00022448"/>
    </source>
</evidence>